<keyword evidence="1" id="KW-0808">Transferase</keyword>
<evidence type="ECO:0000256" key="4">
    <source>
        <dbReference type="PIRSR" id="PIRSR637359-2"/>
    </source>
</evidence>
<evidence type="ECO:0000256" key="3">
    <source>
        <dbReference type="PIRSR" id="PIRSR637359-1"/>
    </source>
</evidence>
<comment type="caution">
    <text evidence="7">The sequence shown here is derived from an EMBL/GenBank/DDBJ whole genome shotgun (WGS) entry which is preliminary data.</text>
</comment>
<feature type="active site" description="For sulfotransferase activity" evidence="3">
    <location>
        <position position="130"/>
    </location>
</feature>
<keyword evidence="8" id="KW-1185">Reference proteome</keyword>
<dbReference type="AlphaFoldDB" id="A0AAD2GE09"/>
<feature type="binding site" evidence="4">
    <location>
        <position position="264"/>
    </location>
    <ligand>
        <name>3'-phosphoadenylyl sulfate</name>
        <dbReference type="ChEBI" id="CHEBI:58339"/>
    </ligand>
</feature>
<dbReference type="Proteomes" id="UP001295423">
    <property type="component" value="Unassembled WGS sequence"/>
</dbReference>
<accession>A0AAD2GE09</accession>
<feature type="domain" description="Sulfotransferase" evidence="6">
    <location>
        <begin position="121"/>
        <end position="388"/>
    </location>
</feature>
<dbReference type="GO" id="GO:0008146">
    <property type="term" value="F:sulfotransferase activity"/>
    <property type="evidence" value="ECO:0007669"/>
    <property type="project" value="InterPro"/>
</dbReference>
<dbReference type="Pfam" id="PF00685">
    <property type="entry name" value="Sulfotransfer_1"/>
    <property type="match status" value="1"/>
</dbReference>
<evidence type="ECO:0000313" key="7">
    <source>
        <dbReference type="EMBL" id="CAJ1970068.1"/>
    </source>
</evidence>
<protein>
    <recommendedName>
        <fullName evidence="6">Sulfotransferase domain-containing protein</fullName>
    </recommendedName>
</protein>
<evidence type="ECO:0000256" key="5">
    <source>
        <dbReference type="SAM" id="Phobius"/>
    </source>
</evidence>
<keyword evidence="5" id="KW-0812">Transmembrane</keyword>
<gene>
    <name evidence="7" type="ORF">CYCCA115_LOCUS24091</name>
</gene>
<evidence type="ECO:0000313" key="8">
    <source>
        <dbReference type="Proteomes" id="UP001295423"/>
    </source>
</evidence>
<feature type="transmembrane region" description="Helical" evidence="5">
    <location>
        <begin position="12"/>
        <end position="32"/>
    </location>
</feature>
<proteinExistence type="predicted"/>
<keyword evidence="5" id="KW-0472">Membrane</keyword>
<dbReference type="InterPro" id="IPR037359">
    <property type="entry name" value="NST/OST"/>
</dbReference>
<dbReference type="InterPro" id="IPR000863">
    <property type="entry name" value="Sulfotransferase_dom"/>
</dbReference>
<feature type="binding site" evidence="4">
    <location>
        <position position="256"/>
    </location>
    <ligand>
        <name>3'-phosphoadenylyl sulfate</name>
        <dbReference type="ChEBI" id="CHEBI:58339"/>
    </ligand>
</feature>
<keyword evidence="2" id="KW-0325">Glycoprotein</keyword>
<dbReference type="Gene3D" id="3.40.50.300">
    <property type="entry name" value="P-loop containing nucleotide triphosphate hydrolases"/>
    <property type="match status" value="1"/>
</dbReference>
<evidence type="ECO:0000256" key="1">
    <source>
        <dbReference type="ARBA" id="ARBA00022679"/>
    </source>
</evidence>
<name>A0AAD2GE09_9STRA</name>
<reference evidence="7" key="1">
    <citation type="submission" date="2023-08" db="EMBL/GenBank/DDBJ databases">
        <authorList>
            <person name="Audoor S."/>
            <person name="Bilcke G."/>
        </authorList>
    </citation>
    <scope>NUCLEOTIDE SEQUENCE</scope>
</reference>
<evidence type="ECO:0000256" key="2">
    <source>
        <dbReference type="ARBA" id="ARBA00023180"/>
    </source>
</evidence>
<dbReference type="SUPFAM" id="SSF52540">
    <property type="entry name" value="P-loop containing nucleoside triphosphate hydrolases"/>
    <property type="match status" value="1"/>
</dbReference>
<sequence>MPRRLSLIERFAVIYLSVYFGLVGLQHVAFLFSSSPWWHQPASNTLYDLRDKWKTQQSTIAKGKRDALRPVGKPQMTMMRSSIFSSASVASLKDFHRNTNKSFAFYNCSIPGHHYTFPQVPQFIIVGAQKSGTTALYEFLQEHPQIHGTSVPETHFFDWHYPKGRDERNDFLKKYHQLSLDTNSNLTSDEWQCALRKTYSDFFTSSDADSPGTNDNDIPRDTVFVEKTPSYLFLAETPARILETCFWKPKVIVLLRNPIDRAVSHYRMNIDVKGRTFESLLDEEMASFKSIGLSHAPSRKEFNETTSEHLGFKDVPVLTAEEQKKLHWKHYRKTFTTNFLQRGMYIVQLDHWLEHFALHESIHVIHHERFLSDPSTVYQEVLKFMDLPSFEPGYTQHNVAKYALKRPLSQHTRMYLAAFFRPYNQLLAKRLGPEWEGVWDPWEG</sequence>
<organism evidence="7 8">
    <name type="scientific">Cylindrotheca closterium</name>
    <dbReference type="NCBI Taxonomy" id="2856"/>
    <lineage>
        <taxon>Eukaryota</taxon>
        <taxon>Sar</taxon>
        <taxon>Stramenopiles</taxon>
        <taxon>Ochrophyta</taxon>
        <taxon>Bacillariophyta</taxon>
        <taxon>Bacillariophyceae</taxon>
        <taxon>Bacillariophycidae</taxon>
        <taxon>Bacillariales</taxon>
        <taxon>Bacillariaceae</taxon>
        <taxon>Cylindrotheca</taxon>
    </lineage>
</organism>
<dbReference type="PANTHER" id="PTHR10605">
    <property type="entry name" value="HEPARAN SULFATE SULFOTRANSFERASE"/>
    <property type="match status" value="1"/>
</dbReference>
<dbReference type="EMBL" id="CAKOGP040002458">
    <property type="protein sequence ID" value="CAJ1970068.1"/>
    <property type="molecule type" value="Genomic_DNA"/>
</dbReference>
<dbReference type="InterPro" id="IPR027417">
    <property type="entry name" value="P-loop_NTPase"/>
</dbReference>
<evidence type="ECO:0000259" key="6">
    <source>
        <dbReference type="Pfam" id="PF00685"/>
    </source>
</evidence>
<dbReference type="PANTHER" id="PTHR10605:SF56">
    <property type="entry name" value="BIFUNCTIONAL HEPARAN SULFATE N-DEACETYLASE_N-SULFOTRANSFERASE"/>
    <property type="match status" value="1"/>
</dbReference>
<keyword evidence="5" id="KW-1133">Transmembrane helix</keyword>